<comment type="caution">
    <text evidence="6">The sequence shown here is derived from an EMBL/GenBank/DDBJ whole genome shotgun (WGS) entry which is preliminary data.</text>
</comment>
<dbReference type="SMART" id="SM00384">
    <property type="entry name" value="AT_hook"/>
    <property type="match status" value="4"/>
</dbReference>
<dbReference type="EMBL" id="LGUA01000283">
    <property type="protein sequence ID" value="OAX82595.1"/>
    <property type="molecule type" value="Genomic_DNA"/>
</dbReference>
<evidence type="ECO:0000256" key="4">
    <source>
        <dbReference type="ARBA" id="ARBA00023242"/>
    </source>
</evidence>
<sequence>MADAPLPKKRGRPPKLDATGSPLKKPDPPQGPPRKRGRPRKDPSAAPKPVPTGPKRGRGRPRKDESASVSKRPRLSTDVVAATAAATTSMATTTSTPSKKRGRPKKSAGGASGRAANGTVDSSSRLPLDKIIGIYSLECKVVEDNWPDDAEEMELTITRTSESPLGLIGGFNLGIIEGTMLFAANKPTLDKFRTVMSNSSGIAATQHDEIEAEASGASDENAGDIPAAAKSAIVEDRRVYFSWRGKSTKEGEIYTEEGSSSQDGYIEFTSNEAITFNGVAGFPALGESCQFKGTKIDNDAADAPQPWTSFSSKAAEQLATKMWI</sequence>
<keyword evidence="3" id="KW-0238">DNA-binding</keyword>
<dbReference type="PRINTS" id="PR00930">
    <property type="entry name" value="HIGHMOBLTYIY"/>
</dbReference>
<dbReference type="OrthoDB" id="4630416at2759"/>
<evidence type="ECO:0000313" key="6">
    <source>
        <dbReference type="EMBL" id="OAX82595.1"/>
    </source>
</evidence>
<evidence type="ECO:0000256" key="3">
    <source>
        <dbReference type="ARBA" id="ARBA00023125"/>
    </source>
</evidence>
<comment type="subcellular location">
    <subcellularLocation>
        <location evidence="1">Nucleus</location>
    </subcellularLocation>
</comment>
<gene>
    <name evidence="6" type="ORF">ACJ72_03059</name>
</gene>
<organism evidence="6 7">
    <name type="scientific">Emergomyces africanus</name>
    <dbReference type="NCBI Taxonomy" id="1955775"/>
    <lineage>
        <taxon>Eukaryota</taxon>
        <taxon>Fungi</taxon>
        <taxon>Dikarya</taxon>
        <taxon>Ascomycota</taxon>
        <taxon>Pezizomycotina</taxon>
        <taxon>Eurotiomycetes</taxon>
        <taxon>Eurotiomycetidae</taxon>
        <taxon>Onygenales</taxon>
        <taxon>Ajellomycetaceae</taxon>
        <taxon>Emergomyces</taxon>
    </lineage>
</organism>
<evidence type="ECO:0000256" key="2">
    <source>
        <dbReference type="ARBA" id="ARBA00022737"/>
    </source>
</evidence>
<keyword evidence="4" id="KW-0539">Nucleus</keyword>
<dbReference type="InterPro" id="IPR000116">
    <property type="entry name" value="HMGA"/>
</dbReference>
<evidence type="ECO:0008006" key="8">
    <source>
        <dbReference type="Google" id="ProtNLM"/>
    </source>
</evidence>
<accession>A0A1B7P0P5</accession>
<dbReference type="STRING" id="1658172.A0A1B7P0P5"/>
<dbReference type="InterPro" id="IPR017956">
    <property type="entry name" value="AT_hook_DNA-bd_motif"/>
</dbReference>
<dbReference type="GO" id="GO:0005634">
    <property type="term" value="C:nucleus"/>
    <property type="evidence" value="ECO:0007669"/>
    <property type="project" value="UniProtKB-SubCell"/>
</dbReference>
<evidence type="ECO:0000256" key="5">
    <source>
        <dbReference type="SAM" id="MobiDB-lite"/>
    </source>
</evidence>
<dbReference type="GO" id="GO:0006355">
    <property type="term" value="P:regulation of DNA-templated transcription"/>
    <property type="evidence" value="ECO:0007669"/>
    <property type="project" value="InterPro"/>
</dbReference>
<dbReference type="InterPro" id="IPR000637">
    <property type="entry name" value="HMGI/Y_DNA-bd_CS"/>
</dbReference>
<feature type="compositionally biased region" description="Low complexity" evidence="5">
    <location>
        <begin position="107"/>
        <end position="118"/>
    </location>
</feature>
<protein>
    <recommendedName>
        <fullName evidence="8">AT hook motif family protein</fullName>
    </recommendedName>
</protein>
<name>A0A1B7P0P5_9EURO</name>
<dbReference type="Proteomes" id="UP000091918">
    <property type="component" value="Unassembled WGS sequence"/>
</dbReference>
<evidence type="ECO:0000313" key="7">
    <source>
        <dbReference type="Proteomes" id="UP000091918"/>
    </source>
</evidence>
<dbReference type="PROSITE" id="PS00354">
    <property type="entry name" value="HMGI_Y"/>
    <property type="match status" value="1"/>
</dbReference>
<dbReference type="AlphaFoldDB" id="A0A1B7P0P5"/>
<feature type="region of interest" description="Disordered" evidence="5">
    <location>
        <begin position="1"/>
        <end position="123"/>
    </location>
</feature>
<evidence type="ECO:0000256" key="1">
    <source>
        <dbReference type="ARBA" id="ARBA00004123"/>
    </source>
</evidence>
<dbReference type="Pfam" id="PF02178">
    <property type="entry name" value="AT_hook"/>
    <property type="match status" value="4"/>
</dbReference>
<feature type="compositionally biased region" description="Low complexity" evidence="5">
    <location>
        <begin position="81"/>
        <end position="96"/>
    </location>
</feature>
<keyword evidence="2" id="KW-0677">Repeat</keyword>
<dbReference type="GO" id="GO:0003677">
    <property type="term" value="F:DNA binding"/>
    <property type="evidence" value="ECO:0007669"/>
    <property type="project" value="UniProtKB-KW"/>
</dbReference>
<proteinExistence type="predicted"/>
<dbReference type="PRINTS" id="PR00929">
    <property type="entry name" value="ATHOOK"/>
</dbReference>
<dbReference type="GO" id="GO:0000785">
    <property type="term" value="C:chromatin"/>
    <property type="evidence" value="ECO:0007669"/>
    <property type="project" value="InterPro"/>
</dbReference>
<reference evidence="6 7" key="1">
    <citation type="submission" date="2015-07" db="EMBL/GenBank/DDBJ databases">
        <title>Emmonsia species relationships and genome sequence.</title>
        <authorList>
            <person name="Cuomo C.A."/>
            <person name="Schwartz I.S."/>
            <person name="Kenyon C."/>
            <person name="de Hoog G.S."/>
            <person name="Govender N.P."/>
            <person name="Botha A."/>
            <person name="Moreno L."/>
            <person name="de Vries M."/>
            <person name="Munoz J.F."/>
            <person name="Stielow J.B."/>
        </authorList>
    </citation>
    <scope>NUCLEOTIDE SEQUENCE [LARGE SCALE GENOMIC DNA]</scope>
    <source>
        <strain evidence="6 7">CBS 136260</strain>
    </source>
</reference>
<keyword evidence="7" id="KW-1185">Reference proteome</keyword>